<proteinExistence type="predicted"/>
<dbReference type="Proteomes" id="UP000016511">
    <property type="component" value="Unassembled WGS sequence"/>
</dbReference>
<organism evidence="1 2">
    <name type="scientific">Aneurinibacillus aneurinilyticus ATCC 12856</name>
    <dbReference type="NCBI Taxonomy" id="649747"/>
    <lineage>
        <taxon>Bacteria</taxon>
        <taxon>Bacillati</taxon>
        <taxon>Bacillota</taxon>
        <taxon>Bacilli</taxon>
        <taxon>Bacillales</taxon>
        <taxon>Paenibacillaceae</taxon>
        <taxon>Aneurinibacillus group</taxon>
        <taxon>Aneurinibacillus</taxon>
    </lineage>
</organism>
<reference evidence="1 2" key="1">
    <citation type="submission" date="2013-08" db="EMBL/GenBank/DDBJ databases">
        <authorList>
            <person name="Weinstock G."/>
            <person name="Sodergren E."/>
            <person name="Wylie T."/>
            <person name="Fulton L."/>
            <person name="Fulton R."/>
            <person name="Fronick C."/>
            <person name="O'Laughlin M."/>
            <person name="Godfrey J."/>
            <person name="Miner T."/>
            <person name="Herter B."/>
            <person name="Appelbaum E."/>
            <person name="Cordes M."/>
            <person name="Lek S."/>
            <person name="Wollam A."/>
            <person name="Pepin K.H."/>
            <person name="Palsikar V.B."/>
            <person name="Mitreva M."/>
            <person name="Wilson R.K."/>
        </authorList>
    </citation>
    <scope>NUCLEOTIDE SEQUENCE [LARGE SCALE GENOMIC DNA]</scope>
    <source>
        <strain evidence="1 2">ATCC 12856</strain>
    </source>
</reference>
<gene>
    <name evidence="1" type="ORF">HMPREF0083_04652</name>
</gene>
<keyword evidence="2" id="KW-1185">Reference proteome</keyword>
<name>U1Y568_ANEAE</name>
<dbReference type="eggNOG" id="ENOG502ZCSG">
    <property type="taxonomic scope" value="Bacteria"/>
</dbReference>
<accession>U1Y568</accession>
<dbReference type="EMBL" id="AWSJ01000285">
    <property type="protein sequence ID" value="ERI07277.1"/>
    <property type="molecule type" value="Genomic_DNA"/>
</dbReference>
<dbReference type="AlphaFoldDB" id="U1Y568"/>
<sequence length="150" mass="17551">MKDLIVSIRRTTQLYRPPARIGDVLDGKWLIIGIQDINITYSRLEITYVCQNLEQDFVYQTATSKGDELREFELRIKTGKEHILKRIALGKLVWYKNTMPFQTVEYTDVNIKFTDIVVSFLARPIRPVARKEAKAKLLSEKRKKLNLTIH</sequence>
<dbReference type="STRING" id="649747.HMPREF0083_04652"/>
<dbReference type="HOGENOM" id="CLU_1727651_0_0_9"/>
<protein>
    <submittedName>
        <fullName evidence="1">Uncharacterized protein</fullName>
    </submittedName>
</protein>
<comment type="caution">
    <text evidence="1">The sequence shown here is derived from an EMBL/GenBank/DDBJ whole genome shotgun (WGS) entry which is preliminary data.</text>
</comment>
<evidence type="ECO:0000313" key="2">
    <source>
        <dbReference type="Proteomes" id="UP000016511"/>
    </source>
</evidence>
<evidence type="ECO:0000313" key="1">
    <source>
        <dbReference type="EMBL" id="ERI07277.1"/>
    </source>
</evidence>